<evidence type="ECO:0000313" key="3">
    <source>
        <dbReference type="EMBL" id="CAL4771036.1"/>
    </source>
</evidence>
<dbReference type="EMBL" id="CAMXCT010000831">
    <property type="protein sequence ID" value="CAI3983724.1"/>
    <property type="molecule type" value="Genomic_DNA"/>
</dbReference>
<protein>
    <submittedName>
        <fullName evidence="2">Uncharacterized protein</fullName>
    </submittedName>
</protein>
<feature type="region of interest" description="Disordered" evidence="1">
    <location>
        <begin position="415"/>
        <end position="461"/>
    </location>
</feature>
<accession>A0A9P1C255</accession>
<reference evidence="3 4" key="2">
    <citation type="submission" date="2024-05" db="EMBL/GenBank/DDBJ databases">
        <authorList>
            <person name="Chen Y."/>
            <person name="Shah S."/>
            <person name="Dougan E. K."/>
            <person name="Thang M."/>
            <person name="Chan C."/>
        </authorList>
    </citation>
    <scope>NUCLEOTIDE SEQUENCE [LARGE SCALE GENOMIC DNA]</scope>
</reference>
<evidence type="ECO:0000313" key="4">
    <source>
        <dbReference type="Proteomes" id="UP001152797"/>
    </source>
</evidence>
<reference evidence="2" key="1">
    <citation type="submission" date="2022-10" db="EMBL/GenBank/DDBJ databases">
        <authorList>
            <person name="Chen Y."/>
            <person name="Dougan E. K."/>
            <person name="Chan C."/>
            <person name="Rhodes N."/>
            <person name="Thang M."/>
        </authorList>
    </citation>
    <scope>NUCLEOTIDE SEQUENCE</scope>
</reference>
<dbReference type="EMBL" id="CAMXCT020000831">
    <property type="protein sequence ID" value="CAL1137099.1"/>
    <property type="molecule type" value="Genomic_DNA"/>
</dbReference>
<proteinExistence type="predicted"/>
<keyword evidence="4" id="KW-1185">Reference proteome</keyword>
<dbReference type="EMBL" id="CAMXCT030000831">
    <property type="protein sequence ID" value="CAL4771036.1"/>
    <property type="molecule type" value="Genomic_DNA"/>
</dbReference>
<name>A0A9P1C255_9DINO</name>
<gene>
    <name evidence="2" type="ORF">C1SCF055_LOCUS11314</name>
</gene>
<dbReference type="AlphaFoldDB" id="A0A9P1C255"/>
<sequence>MSEQVKFLSAVQRFLLAMANHVNFPTLRDEQYENCRLKIQQWPRMSMETMSEVVSYLTDVPFLPEQLSQLQLDVSQKVVVTAESAKPLRRPNQNYQNFPCYLTNSLWLLVLGDNPLQNALLPLARHLGKLGLRLPGEKTISKVTALLLYRVAEAMDQQQLHHMFELVKAQLKKELAALPLAGQPFIVELPHDPMQMPRSFFNEAFQDEQPVQCQVDVAKLNYIHSTIRERMPASVSFPTVDMGVSHAYMANVFRQAQAAQQPALPNLQINMDVLQRRGSFSKKSCPAGSAAVGQLALLDAPQVAAPLQATVPAQPAASGQVPQPSQAAAPAQPAASAQVPQPSQAAAPVEAAALLAQAPQPSQAAALAEDFQAASQAATNQEATVKVGGKDPSAFENVMNGLRAKVDGKAAACMKRPSASGSGLKRPAAAAKGNAMKSGKAVMKSSKAHERAKDSKPPDALKRYPHGCSKCRWQPGCTPSCFRYRGEWP</sequence>
<evidence type="ECO:0000256" key="1">
    <source>
        <dbReference type="SAM" id="MobiDB-lite"/>
    </source>
</evidence>
<feature type="region of interest" description="Disordered" evidence="1">
    <location>
        <begin position="315"/>
        <end position="343"/>
    </location>
</feature>
<feature type="compositionally biased region" description="Basic and acidic residues" evidence="1">
    <location>
        <begin position="447"/>
        <end position="461"/>
    </location>
</feature>
<organism evidence="2">
    <name type="scientific">Cladocopium goreaui</name>
    <dbReference type="NCBI Taxonomy" id="2562237"/>
    <lineage>
        <taxon>Eukaryota</taxon>
        <taxon>Sar</taxon>
        <taxon>Alveolata</taxon>
        <taxon>Dinophyceae</taxon>
        <taxon>Suessiales</taxon>
        <taxon>Symbiodiniaceae</taxon>
        <taxon>Cladocopium</taxon>
    </lineage>
</organism>
<comment type="caution">
    <text evidence="2">The sequence shown here is derived from an EMBL/GenBank/DDBJ whole genome shotgun (WGS) entry which is preliminary data.</text>
</comment>
<evidence type="ECO:0000313" key="2">
    <source>
        <dbReference type="EMBL" id="CAI3983724.1"/>
    </source>
</evidence>
<dbReference type="Proteomes" id="UP001152797">
    <property type="component" value="Unassembled WGS sequence"/>
</dbReference>